<dbReference type="EMBL" id="CAJOAX010001174">
    <property type="protein sequence ID" value="CAF3692592.1"/>
    <property type="molecule type" value="Genomic_DNA"/>
</dbReference>
<dbReference type="EMBL" id="CAJOBE010000110">
    <property type="protein sequence ID" value="CAF3571236.1"/>
    <property type="molecule type" value="Genomic_DNA"/>
</dbReference>
<keyword evidence="10" id="KW-1185">Reference proteome</keyword>
<dbReference type="Proteomes" id="UP000663854">
    <property type="component" value="Unassembled WGS sequence"/>
</dbReference>
<evidence type="ECO:0000313" key="2">
    <source>
        <dbReference type="EMBL" id="CAF0808827.1"/>
    </source>
</evidence>
<evidence type="ECO:0000313" key="4">
    <source>
        <dbReference type="EMBL" id="CAF1174503.1"/>
    </source>
</evidence>
<evidence type="ECO:0000313" key="9">
    <source>
        <dbReference type="EMBL" id="CAF3692592.1"/>
    </source>
</evidence>
<dbReference type="Proteomes" id="UP000663874">
    <property type="component" value="Unassembled WGS sequence"/>
</dbReference>
<dbReference type="InterPro" id="IPR007671">
    <property type="entry name" value="Selenoprotein-P_N"/>
</dbReference>
<evidence type="ECO:0000313" key="3">
    <source>
        <dbReference type="EMBL" id="CAF1018008.1"/>
    </source>
</evidence>
<dbReference type="Proteomes" id="UP000663889">
    <property type="component" value="Unassembled WGS sequence"/>
</dbReference>
<feature type="domain" description="Selenoprotein P N-terminal" evidence="1">
    <location>
        <begin position="29"/>
        <end position="164"/>
    </location>
</feature>
<evidence type="ECO:0000313" key="10">
    <source>
        <dbReference type="Proteomes" id="UP000663870"/>
    </source>
</evidence>
<gene>
    <name evidence="8" type="ORF">FNK824_LOCUS1958</name>
    <name evidence="7" type="ORF">JBS370_LOCUS428</name>
    <name evidence="6" type="ORF">JXQ802_LOCUS51874</name>
    <name evidence="9" type="ORF">OTI717_LOCUS11985</name>
    <name evidence="5" type="ORF">PYM288_LOCUS35611</name>
    <name evidence="4" type="ORF">RFH988_LOCUS23163</name>
    <name evidence="3" type="ORF">SEV965_LOCUS11649</name>
    <name evidence="2" type="ORF">ZHD862_LOCUS2805</name>
</gene>
<protein>
    <recommendedName>
        <fullName evidence="1">Selenoprotein P N-terminal domain-containing protein</fullName>
    </recommendedName>
</protein>
<organism evidence="6 10">
    <name type="scientific">Rotaria sordida</name>
    <dbReference type="NCBI Taxonomy" id="392033"/>
    <lineage>
        <taxon>Eukaryota</taxon>
        <taxon>Metazoa</taxon>
        <taxon>Spiralia</taxon>
        <taxon>Gnathifera</taxon>
        <taxon>Rotifera</taxon>
        <taxon>Eurotatoria</taxon>
        <taxon>Bdelloidea</taxon>
        <taxon>Philodinida</taxon>
        <taxon>Philodinidae</taxon>
        <taxon>Rotaria</taxon>
    </lineage>
</organism>
<evidence type="ECO:0000313" key="7">
    <source>
        <dbReference type="EMBL" id="CAF3532209.1"/>
    </source>
</evidence>
<dbReference type="EMBL" id="CAJNOU010000508">
    <property type="protein sequence ID" value="CAF1018008.1"/>
    <property type="molecule type" value="Genomic_DNA"/>
</dbReference>
<dbReference type="EMBL" id="CAJNOO010001589">
    <property type="protein sequence ID" value="CAF1174503.1"/>
    <property type="molecule type" value="Genomic_DNA"/>
</dbReference>
<dbReference type="Proteomes" id="UP000663864">
    <property type="component" value="Unassembled WGS sequence"/>
</dbReference>
<dbReference type="EMBL" id="CAJNOT010000057">
    <property type="protein sequence ID" value="CAF0808827.1"/>
    <property type="molecule type" value="Genomic_DNA"/>
</dbReference>
<dbReference type="Proteomes" id="UP000663836">
    <property type="component" value="Unassembled WGS sequence"/>
</dbReference>
<dbReference type="EMBL" id="CAJNOL010007832">
    <property type="protein sequence ID" value="CAF1631615.1"/>
    <property type="molecule type" value="Genomic_DNA"/>
</dbReference>
<dbReference type="AlphaFoldDB" id="A0A816DDG4"/>
<dbReference type="EMBL" id="CAJNOH010006270">
    <property type="protein sequence ID" value="CAF1427345.1"/>
    <property type="molecule type" value="Genomic_DNA"/>
</dbReference>
<accession>A0A816DDG4</accession>
<dbReference type="Proteomes" id="UP000663823">
    <property type="component" value="Unassembled WGS sequence"/>
</dbReference>
<dbReference type="EMBL" id="CAJOBD010000011">
    <property type="protein sequence ID" value="CAF3532209.1"/>
    <property type="molecule type" value="Genomic_DNA"/>
</dbReference>
<evidence type="ECO:0000259" key="1">
    <source>
        <dbReference type="Pfam" id="PF04592"/>
    </source>
</evidence>
<evidence type="ECO:0000313" key="8">
    <source>
        <dbReference type="EMBL" id="CAF3571236.1"/>
    </source>
</evidence>
<evidence type="ECO:0000313" key="5">
    <source>
        <dbReference type="EMBL" id="CAF1427345.1"/>
    </source>
</evidence>
<dbReference type="Proteomes" id="UP000663870">
    <property type="component" value="Unassembled WGS sequence"/>
</dbReference>
<reference evidence="6" key="1">
    <citation type="submission" date="2021-02" db="EMBL/GenBank/DDBJ databases">
        <authorList>
            <person name="Nowell W R."/>
        </authorList>
    </citation>
    <scope>NUCLEOTIDE SEQUENCE</scope>
</reference>
<dbReference type="Proteomes" id="UP000663882">
    <property type="component" value="Unassembled WGS sequence"/>
</dbReference>
<sequence>MRQYDDDRDDVTQFAQDNKKKTCIHDLVINGTNLMAQYRKQLLVLGITNFNNPSARIQANRYNDLYRELERSGIRDSVVRVILVNEADAARHITGNYYDKIRIYQDNSKDHLIKKLRNHGQTIDNFVFGRCGYVGFTQEHPNSNLEDGKNYRKLLQYIKTAIKNKRRCQRLCS</sequence>
<evidence type="ECO:0000313" key="6">
    <source>
        <dbReference type="EMBL" id="CAF1631615.1"/>
    </source>
</evidence>
<name>A0A816DDG4_9BILA</name>
<comment type="caution">
    <text evidence="6">The sequence shown here is derived from an EMBL/GenBank/DDBJ whole genome shotgun (WGS) entry which is preliminary data.</text>
</comment>
<proteinExistence type="predicted"/>
<dbReference type="OrthoDB" id="9989405at2759"/>
<dbReference type="Pfam" id="PF04592">
    <property type="entry name" value="SelP_N"/>
    <property type="match status" value="1"/>
</dbReference>